<name>A0A2G9G3U8_9LAMI</name>
<accession>A0A2G9G3U8</accession>
<dbReference type="EMBL" id="NKXS01007246">
    <property type="protein sequence ID" value="PIM99970.1"/>
    <property type="molecule type" value="Genomic_DNA"/>
</dbReference>
<sequence length="151" mass="16702">MAVILLKLIFFFVSTLSNLLTRFVFTAAAHVLVQIIQALKVPGENSRSVLEQVRNVITGFLEYISYLLIEAISTIFSTLFDLIKEGVVNSSSSLGAGVAMLLEKSKTSLDNVVEDVPELLEAFREMVGKIVTDLWTNCNEALSYVVENLLK</sequence>
<organism evidence="1 2">
    <name type="scientific">Handroanthus impetiginosus</name>
    <dbReference type="NCBI Taxonomy" id="429701"/>
    <lineage>
        <taxon>Eukaryota</taxon>
        <taxon>Viridiplantae</taxon>
        <taxon>Streptophyta</taxon>
        <taxon>Embryophyta</taxon>
        <taxon>Tracheophyta</taxon>
        <taxon>Spermatophyta</taxon>
        <taxon>Magnoliopsida</taxon>
        <taxon>eudicotyledons</taxon>
        <taxon>Gunneridae</taxon>
        <taxon>Pentapetalae</taxon>
        <taxon>asterids</taxon>
        <taxon>lamiids</taxon>
        <taxon>Lamiales</taxon>
        <taxon>Bignoniaceae</taxon>
        <taxon>Crescentiina</taxon>
        <taxon>Tabebuia alliance</taxon>
        <taxon>Handroanthus</taxon>
    </lineage>
</organism>
<dbReference type="AlphaFoldDB" id="A0A2G9G3U8"/>
<reference evidence="2" key="1">
    <citation type="journal article" date="2018" name="Gigascience">
        <title>Genome assembly of the Pink Ipe (Handroanthus impetiginosus, Bignoniaceae), a highly valued, ecologically keystone Neotropical timber forest tree.</title>
        <authorList>
            <person name="Silva-Junior O.B."/>
            <person name="Grattapaglia D."/>
            <person name="Novaes E."/>
            <person name="Collevatti R.G."/>
        </authorList>
    </citation>
    <scope>NUCLEOTIDE SEQUENCE [LARGE SCALE GENOMIC DNA]</scope>
    <source>
        <strain evidence="2">cv. UFG-1</strain>
    </source>
</reference>
<evidence type="ECO:0000313" key="2">
    <source>
        <dbReference type="Proteomes" id="UP000231279"/>
    </source>
</evidence>
<protein>
    <submittedName>
        <fullName evidence="1">Uncharacterized protein</fullName>
    </submittedName>
</protein>
<evidence type="ECO:0000313" key="1">
    <source>
        <dbReference type="EMBL" id="PIM99970.1"/>
    </source>
</evidence>
<proteinExistence type="predicted"/>
<gene>
    <name evidence="1" type="ORF">CDL12_27528</name>
</gene>
<comment type="caution">
    <text evidence="1">The sequence shown here is derived from an EMBL/GenBank/DDBJ whole genome shotgun (WGS) entry which is preliminary data.</text>
</comment>
<dbReference type="Proteomes" id="UP000231279">
    <property type="component" value="Unassembled WGS sequence"/>
</dbReference>
<keyword evidence="2" id="KW-1185">Reference proteome</keyword>
<dbReference type="OrthoDB" id="904575at2759"/>